<dbReference type="Pfam" id="PF03412">
    <property type="entry name" value="Peptidase_C39"/>
    <property type="match status" value="1"/>
</dbReference>
<dbReference type="Proteomes" id="UP000028712">
    <property type="component" value="Unassembled WGS sequence"/>
</dbReference>
<dbReference type="Proteomes" id="UP000198424">
    <property type="component" value="Unassembled WGS sequence"/>
</dbReference>
<dbReference type="EMBL" id="JPRM01000015">
    <property type="protein sequence ID" value="KFF16352.1"/>
    <property type="molecule type" value="Genomic_DNA"/>
</dbReference>
<evidence type="ECO:0000259" key="11">
    <source>
        <dbReference type="SMART" id="SM00756"/>
    </source>
</evidence>
<dbReference type="InterPro" id="IPR005074">
    <property type="entry name" value="Peptidase_C39"/>
</dbReference>
<comment type="subcellular location">
    <subcellularLocation>
        <location evidence="1">Membrane</location>
        <topology evidence="1">Multi-pass membrane protein</topology>
    </subcellularLocation>
</comment>
<dbReference type="InterPro" id="IPR012932">
    <property type="entry name" value="VKOR"/>
</dbReference>
<reference evidence="13 15" key="2">
    <citation type="submission" date="2016-11" db="EMBL/GenBank/DDBJ databases">
        <title>Whole genomes of Flavobacteriaceae.</title>
        <authorList>
            <person name="Stine C."/>
            <person name="Li C."/>
            <person name="Tadesse D."/>
        </authorList>
    </citation>
    <scope>NUCLEOTIDE SEQUENCE [LARGE SCALE GENOMIC DNA]</scope>
    <source>
        <strain evidence="13 15">ATCC 29551</strain>
    </source>
</reference>
<dbReference type="Pfam" id="PF07884">
    <property type="entry name" value="VKOR"/>
    <property type="match status" value="1"/>
</dbReference>
<dbReference type="GO" id="GO:0005524">
    <property type="term" value="F:ATP binding"/>
    <property type="evidence" value="ECO:0007669"/>
    <property type="project" value="InterPro"/>
</dbReference>
<dbReference type="InterPro" id="IPR038354">
    <property type="entry name" value="VKOR_sf"/>
</dbReference>
<dbReference type="CDD" id="cd12921">
    <property type="entry name" value="VKOR_4"/>
    <property type="match status" value="1"/>
</dbReference>
<dbReference type="GO" id="GO:0048038">
    <property type="term" value="F:quinone binding"/>
    <property type="evidence" value="ECO:0007669"/>
    <property type="project" value="UniProtKB-KW"/>
</dbReference>
<dbReference type="GO" id="GO:0016020">
    <property type="term" value="C:membrane"/>
    <property type="evidence" value="ECO:0007669"/>
    <property type="project" value="UniProtKB-SubCell"/>
</dbReference>
<dbReference type="AlphaFoldDB" id="A0A086AI38"/>
<feature type="transmembrane region" description="Helical" evidence="10">
    <location>
        <begin position="260"/>
        <end position="280"/>
    </location>
</feature>
<dbReference type="eggNOG" id="COG1651">
    <property type="taxonomic scope" value="Bacteria"/>
</dbReference>
<keyword evidence="7 10" id="KW-0472">Membrane</keyword>
<evidence type="ECO:0000256" key="6">
    <source>
        <dbReference type="ARBA" id="ARBA00023002"/>
    </source>
</evidence>
<dbReference type="InterPro" id="IPR036249">
    <property type="entry name" value="Thioredoxin-like_sf"/>
</dbReference>
<dbReference type="SUPFAM" id="SSF52833">
    <property type="entry name" value="Thioredoxin-like"/>
    <property type="match status" value="1"/>
</dbReference>
<gene>
    <name evidence="13" type="ORF">B0A62_05050</name>
    <name evidence="12" type="ORF">IW20_11415</name>
</gene>
<dbReference type="SMART" id="SM00756">
    <property type="entry name" value="VKc"/>
    <property type="match status" value="1"/>
</dbReference>
<dbReference type="Gene3D" id="1.20.1440.130">
    <property type="entry name" value="VKOR domain"/>
    <property type="match status" value="1"/>
</dbReference>
<feature type="domain" description="Vitamin K epoxide reductase" evidence="11">
    <location>
        <begin position="148"/>
        <end position="282"/>
    </location>
</feature>
<keyword evidence="6" id="KW-0560">Oxidoreductase</keyword>
<dbReference type="RefSeq" id="WP_035621997.1">
    <property type="nucleotide sequence ID" value="NZ_JBEWQG010000001.1"/>
</dbReference>
<comment type="caution">
    <text evidence="12">The sequence shown here is derived from an EMBL/GenBank/DDBJ whole genome shotgun (WGS) entry which is preliminary data.</text>
</comment>
<evidence type="ECO:0000256" key="7">
    <source>
        <dbReference type="ARBA" id="ARBA00023136"/>
    </source>
</evidence>
<evidence type="ECO:0000313" key="15">
    <source>
        <dbReference type="Proteomes" id="UP000198424"/>
    </source>
</evidence>
<name>A0A086AI38_FLAHY</name>
<evidence type="ECO:0000313" key="13">
    <source>
        <dbReference type="EMBL" id="OXA96631.1"/>
    </source>
</evidence>
<keyword evidence="5 10" id="KW-1133">Transmembrane helix</keyword>
<keyword evidence="4" id="KW-0874">Quinone</keyword>
<evidence type="ECO:0000256" key="2">
    <source>
        <dbReference type="ARBA" id="ARBA00006214"/>
    </source>
</evidence>
<organism evidence="12 14">
    <name type="scientific">Flavobacterium hydatis</name>
    <name type="common">Cytophaga aquatilis</name>
    <dbReference type="NCBI Taxonomy" id="991"/>
    <lineage>
        <taxon>Bacteria</taxon>
        <taxon>Pseudomonadati</taxon>
        <taxon>Bacteroidota</taxon>
        <taxon>Flavobacteriia</taxon>
        <taxon>Flavobacteriales</taxon>
        <taxon>Flavobacteriaceae</taxon>
        <taxon>Flavobacterium</taxon>
    </lineage>
</organism>
<keyword evidence="8" id="KW-1015">Disulfide bond</keyword>
<accession>A0A086AI38</accession>
<sequence>MIKLVNKYLDLNNYLNAKKEFEELFLSHPNYPSLFAITDSLNTLSIENIVIKVPKEQLPELPDSFLAIYNQDLVLVQKTESSIIIETEKNKKVTLSVDDFSKDWSGVVLAIEPNEAQEEEVLSENPKWLKYGILFLALIVLSSFYNNYKISDYAFLITSLLGLIVSVFIVQEKLGIDNQMVSKFCNINPNTSCESVIKSDNVDVNKWFGFSDLPLIFFVTAVLAILIGPHNSNLVGILSLAAVPIIAYSIWVQKFQIKKWCVLCLVISFLMIVQGIGWAFESGLKLSITLASVFQYLFSLILVTSLWFVVKPVIEDKLKAEGSVKNLTKFRRNYTLFEFLSKDVTTQEGFDKLAGLHFGNTAAAVKLSIIISPSCGHCHKAFEDAFELVWKFPEKISLNVLFNINPDNNQNPYKVVVERLLMINDTNPENIVEAISDWHIKKMTLEVWQEKWKVDSISMRVNLQIQQQYDWCSQNGFNYTPVKIVNSKLYPTEYELSELKYFINDILESNETLERDSLVYM</sequence>
<feature type="transmembrane region" description="Helical" evidence="10">
    <location>
        <begin position="286"/>
        <end position="310"/>
    </location>
</feature>
<dbReference type="EMBL" id="MUGY01000004">
    <property type="protein sequence ID" value="OXA96631.1"/>
    <property type="molecule type" value="Genomic_DNA"/>
</dbReference>
<evidence type="ECO:0000256" key="10">
    <source>
        <dbReference type="SAM" id="Phobius"/>
    </source>
</evidence>
<reference evidence="12 14" key="1">
    <citation type="submission" date="2014-07" db="EMBL/GenBank/DDBJ databases">
        <title>Genome of Flavobacterium hydatis DSM 2063.</title>
        <authorList>
            <person name="Pipes S.E."/>
            <person name="Stropko S.J."/>
            <person name="Newman J.D."/>
        </authorList>
    </citation>
    <scope>NUCLEOTIDE SEQUENCE [LARGE SCALE GENOMIC DNA]</scope>
    <source>
        <strain evidence="12 14">DSM 2063</strain>
    </source>
</reference>
<proteinExistence type="inferred from homology"/>
<feature type="transmembrane region" description="Helical" evidence="10">
    <location>
        <begin position="207"/>
        <end position="228"/>
    </location>
</feature>
<evidence type="ECO:0000256" key="5">
    <source>
        <dbReference type="ARBA" id="ARBA00022989"/>
    </source>
</evidence>
<comment type="similarity">
    <text evidence="2">Belongs to the VKOR family.</text>
</comment>
<evidence type="ECO:0000313" key="14">
    <source>
        <dbReference type="Proteomes" id="UP000028712"/>
    </source>
</evidence>
<evidence type="ECO:0000256" key="8">
    <source>
        <dbReference type="ARBA" id="ARBA00023157"/>
    </source>
</evidence>
<evidence type="ECO:0000256" key="1">
    <source>
        <dbReference type="ARBA" id="ARBA00004141"/>
    </source>
</evidence>
<protein>
    <recommendedName>
        <fullName evidence="11">Vitamin K epoxide reductase domain-containing protein</fullName>
    </recommendedName>
</protein>
<evidence type="ECO:0000256" key="4">
    <source>
        <dbReference type="ARBA" id="ARBA00022719"/>
    </source>
</evidence>
<keyword evidence="9" id="KW-0676">Redox-active center</keyword>
<keyword evidence="15" id="KW-1185">Reference proteome</keyword>
<dbReference type="GO" id="GO:0006508">
    <property type="term" value="P:proteolysis"/>
    <property type="evidence" value="ECO:0007669"/>
    <property type="project" value="InterPro"/>
</dbReference>
<feature type="transmembrane region" description="Helical" evidence="10">
    <location>
        <begin position="234"/>
        <end position="253"/>
    </location>
</feature>
<feature type="transmembrane region" description="Helical" evidence="10">
    <location>
        <begin position="128"/>
        <end position="147"/>
    </location>
</feature>
<evidence type="ECO:0000256" key="3">
    <source>
        <dbReference type="ARBA" id="ARBA00022692"/>
    </source>
</evidence>
<feature type="transmembrane region" description="Helical" evidence="10">
    <location>
        <begin position="153"/>
        <end position="170"/>
    </location>
</feature>
<dbReference type="GO" id="GO:0008233">
    <property type="term" value="F:peptidase activity"/>
    <property type="evidence" value="ECO:0007669"/>
    <property type="project" value="InterPro"/>
</dbReference>
<keyword evidence="3 10" id="KW-0812">Transmembrane</keyword>
<dbReference type="STRING" id="991.IW20_11415"/>
<dbReference type="GO" id="GO:0016491">
    <property type="term" value="F:oxidoreductase activity"/>
    <property type="evidence" value="ECO:0007669"/>
    <property type="project" value="UniProtKB-KW"/>
</dbReference>
<evidence type="ECO:0000256" key="9">
    <source>
        <dbReference type="ARBA" id="ARBA00023284"/>
    </source>
</evidence>
<dbReference type="OrthoDB" id="1100563at2"/>
<evidence type="ECO:0000313" key="12">
    <source>
        <dbReference type="EMBL" id="KFF16352.1"/>
    </source>
</evidence>
<dbReference type="Gene3D" id="3.40.30.10">
    <property type="entry name" value="Glutaredoxin"/>
    <property type="match status" value="1"/>
</dbReference>